<reference evidence="2 3" key="1">
    <citation type="journal article" date="2013" name="Genome Biol.">
        <title>Genome of Acanthamoeba castellanii highlights extensive lateral gene transfer and early evolution of tyrosine kinase signaling.</title>
        <authorList>
            <person name="Clarke M."/>
            <person name="Lohan A.J."/>
            <person name="Liu B."/>
            <person name="Lagkouvardos I."/>
            <person name="Roy S."/>
            <person name="Zafar N."/>
            <person name="Bertelli C."/>
            <person name="Schilde C."/>
            <person name="Kianianmomeni A."/>
            <person name="Burglin T.R."/>
            <person name="Frech C."/>
            <person name="Turcotte B."/>
            <person name="Kopec K.O."/>
            <person name="Synnott J.M."/>
            <person name="Choo C."/>
            <person name="Paponov I."/>
            <person name="Finkler A."/>
            <person name="Soon Heng Tan C."/>
            <person name="Hutchins A.P."/>
            <person name="Weinmeier T."/>
            <person name="Rattei T."/>
            <person name="Chu J.S."/>
            <person name="Gimenez G."/>
            <person name="Irimia M."/>
            <person name="Rigden D.J."/>
            <person name="Fitzpatrick D.A."/>
            <person name="Lorenzo-Morales J."/>
            <person name="Bateman A."/>
            <person name="Chiu C.H."/>
            <person name="Tang P."/>
            <person name="Hegemann P."/>
            <person name="Fromm H."/>
            <person name="Raoult D."/>
            <person name="Greub G."/>
            <person name="Miranda-Saavedra D."/>
            <person name="Chen N."/>
            <person name="Nash P."/>
            <person name="Ginger M.L."/>
            <person name="Horn M."/>
            <person name="Schaap P."/>
            <person name="Caler L."/>
            <person name="Loftus B."/>
        </authorList>
    </citation>
    <scope>NUCLEOTIDE SEQUENCE [LARGE SCALE GENOMIC DNA]</scope>
    <source>
        <strain evidence="2 3">Neff</strain>
    </source>
</reference>
<feature type="compositionally biased region" description="Low complexity" evidence="1">
    <location>
        <begin position="254"/>
        <end position="277"/>
    </location>
</feature>
<dbReference type="AlphaFoldDB" id="L8HE99"/>
<dbReference type="KEGG" id="acan:ACA1_123830"/>
<organism evidence="2 3">
    <name type="scientific">Acanthamoeba castellanii (strain ATCC 30010 / Neff)</name>
    <dbReference type="NCBI Taxonomy" id="1257118"/>
    <lineage>
        <taxon>Eukaryota</taxon>
        <taxon>Amoebozoa</taxon>
        <taxon>Discosea</taxon>
        <taxon>Longamoebia</taxon>
        <taxon>Centramoebida</taxon>
        <taxon>Acanthamoebidae</taxon>
        <taxon>Acanthamoeba</taxon>
    </lineage>
</organism>
<dbReference type="GeneID" id="14924860"/>
<gene>
    <name evidence="2" type="ORF">ACA1_123830</name>
</gene>
<protein>
    <recommendedName>
        <fullName evidence="4">PAS domain-containing protein</fullName>
    </recommendedName>
</protein>
<proteinExistence type="predicted"/>
<feature type="compositionally biased region" description="Basic residues" evidence="1">
    <location>
        <begin position="20"/>
        <end position="29"/>
    </location>
</feature>
<evidence type="ECO:0000313" key="2">
    <source>
        <dbReference type="EMBL" id="ELR23864.1"/>
    </source>
</evidence>
<dbReference type="Proteomes" id="UP000011083">
    <property type="component" value="Unassembled WGS sequence"/>
</dbReference>
<dbReference type="Gene3D" id="3.30.450.20">
    <property type="entry name" value="PAS domain"/>
    <property type="match status" value="1"/>
</dbReference>
<dbReference type="InterPro" id="IPR035965">
    <property type="entry name" value="PAS-like_dom_sf"/>
</dbReference>
<name>L8HE99_ACACF</name>
<dbReference type="VEuPathDB" id="AmoebaDB:ACA1_123830"/>
<dbReference type="RefSeq" id="XP_004353392.1">
    <property type="nucleotide sequence ID" value="XM_004353340.1"/>
</dbReference>
<dbReference type="SUPFAM" id="SSF55785">
    <property type="entry name" value="PYP-like sensor domain (PAS domain)"/>
    <property type="match status" value="1"/>
</dbReference>
<evidence type="ECO:0000256" key="1">
    <source>
        <dbReference type="SAM" id="MobiDB-lite"/>
    </source>
</evidence>
<feature type="region of interest" description="Disordered" evidence="1">
    <location>
        <begin position="240"/>
        <end position="277"/>
    </location>
</feature>
<feature type="compositionally biased region" description="Basic residues" evidence="1">
    <location>
        <begin position="139"/>
        <end position="148"/>
    </location>
</feature>
<evidence type="ECO:0008006" key="4">
    <source>
        <dbReference type="Google" id="ProtNLM"/>
    </source>
</evidence>
<dbReference type="CDD" id="cd00130">
    <property type="entry name" value="PAS"/>
    <property type="match status" value="1"/>
</dbReference>
<keyword evidence="3" id="KW-1185">Reference proteome</keyword>
<sequence length="501" mass="54905">MDGEGCLACARAGDATGCSLRRKRGRPRKPKPDPNAPKSHTVPKPPPFVVTSASAPQPQPSPSINLGQRPAPHRAAEAFAGHSGMRTAPQHAWAMPTPSPSAAATPHHVSPPSWPREPQSGRANTPRFEESPPPPRGHDRAHKRKRSSSHGSDADLDEQESTTSSRRSRERRKEKRGDGACAEPTPQTTVVPGVLQLLIDELRDMRRSVKCMKKDVHKLSSKQLCFSDMQHELAQTLDSIPLPLGTGDEPCPSPSYSTSSSSSSSSSSSPWTSSSREQSSMKAETSYSAALTAVSVQALYPHLHEPIRAMRKQFVLQFPFLACYNLDTRDVPFVIDDLHKPIAIGRIMPDPTRMRLPMPHIVYANEAFCATLNYELVICSPRAARMSHLKIGIPTEAQKARMLEHLLHRAHPDLGDVLHFEMLMRRKDGSVIRTSSRAQVFFDGDGNRDSPVHLLLTLALAAPQQDSDPITDSVSWLLFPSYYSSPSSGPSPPTTSSPWPT</sequence>
<feature type="region of interest" description="Disordered" evidence="1">
    <location>
        <begin position="1"/>
        <end position="188"/>
    </location>
</feature>
<evidence type="ECO:0000313" key="3">
    <source>
        <dbReference type="Proteomes" id="UP000011083"/>
    </source>
</evidence>
<dbReference type="InterPro" id="IPR000014">
    <property type="entry name" value="PAS"/>
</dbReference>
<feature type="compositionally biased region" description="Low complexity" evidence="1">
    <location>
        <begin position="94"/>
        <end position="111"/>
    </location>
</feature>
<dbReference type="EMBL" id="KB007843">
    <property type="protein sequence ID" value="ELR23864.1"/>
    <property type="molecule type" value="Genomic_DNA"/>
</dbReference>
<accession>L8HE99</accession>